<dbReference type="PROSITE" id="PS00061">
    <property type="entry name" value="ADH_SHORT"/>
    <property type="match status" value="1"/>
</dbReference>
<dbReference type="PRINTS" id="PR00080">
    <property type="entry name" value="SDRFAMILY"/>
</dbReference>
<accession>A0ABV3AQ88</accession>
<proteinExistence type="inferred from homology"/>
<sequence>MNDLLHDKVAVITGAASGTGRAMALRFAEQGARGVVVADVRDTPREGGATTVDLVRQRGAEAVFVKTDITRRDDVRAAITEAEKLGGFDVYVNNAGVFQLEEDPLASEDEVFDRMMAINVKGTWIGAQEAIRTWLRRGEPGSLINISSAGGLRGSAHTPLYSASKGAVRLLSHSLAAKYGAQGIRVNAIHPGSVNTEMLRSNAAALSDAPQQPAPNIPIGRIAEPGEIADAAVYLASDLSSYVTGTSLSVDGGVTSTM</sequence>
<gene>
    <name evidence="2" type="ORF">AB0H04_46265</name>
</gene>
<dbReference type="CDD" id="cd05233">
    <property type="entry name" value="SDR_c"/>
    <property type="match status" value="1"/>
</dbReference>
<dbReference type="PRINTS" id="PR00081">
    <property type="entry name" value="GDHRDH"/>
</dbReference>
<protein>
    <submittedName>
        <fullName evidence="2">SDR family oxidoreductase</fullName>
    </submittedName>
</protein>
<dbReference type="SUPFAM" id="SSF51735">
    <property type="entry name" value="NAD(P)-binding Rossmann-fold domains"/>
    <property type="match status" value="1"/>
</dbReference>
<dbReference type="InterPro" id="IPR002347">
    <property type="entry name" value="SDR_fam"/>
</dbReference>
<organism evidence="2 3">
    <name type="scientific">Streptomyces flaveolus</name>
    <dbReference type="NCBI Taxonomy" id="67297"/>
    <lineage>
        <taxon>Bacteria</taxon>
        <taxon>Bacillati</taxon>
        <taxon>Actinomycetota</taxon>
        <taxon>Actinomycetes</taxon>
        <taxon>Kitasatosporales</taxon>
        <taxon>Streptomycetaceae</taxon>
        <taxon>Streptomyces</taxon>
    </lineage>
</organism>
<dbReference type="Pfam" id="PF13561">
    <property type="entry name" value="adh_short_C2"/>
    <property type="match status" value="1"/>
</dbReference>
<dbReference type="PANTHER" id="PTHR42760:SF124">
    <property type="entry name" value="SHORT-CHAIN DEHYDROGENASE_REDUCTASE"/>
    <property type="match status" value="1"/>
</dbReference>
<keyword evidence="3" id="KW-1185">Reference proteome</keyword>
<dbReference type="Proteomes" id="UP001551011">
    <property type="component" value="Unassembled WGS sequence"/>
</dbReference>
<comment type="caution">
    <text evidence="2">The sequence shown here is derived from an EMBL/GenBank/DDBJ whole genome shotgun (WGS) entry which is preliminary data.</text>
</comment>
<evidence type="ECO:0000256" key="1">
    <source>
        <dbReference type="ARBA" id="ARBA00006484"/>
    </source>
</evidence>
<dbReference type="EMBL" id="JBFAEG010000074">
    <property type="protein sequence ID" value="MEU5714103.1"/>
    <property type="molecule type" value="Genomic_DNA"/>
</dbReference>
<dbReference type="InterPro" id="IPR036291">
    <property type="entry name" value="NAD(P)-bd_dom_sf"/>
</dbReference>
<evidence type="ECO:0000313" key="2">
    <source>
        <dbReference type="EMBL" id="MEU5714103.1"/>
    </source>
</evidence>
<reference evidence="2 3" key="1">
    <citation type="submission" date="2024-06" db="EMBL/GenBank/DDBJ databases">
        <title>The Natural Products Discovery Center: Release of the First 8490 Sequenced Strains for Exploring Actinobacteria Biosynthetic Diversity.</title>
        <authorList>
            <person name="Kalkreuter E."/>
            <person name="Kautsar S.A."/>
            <person name="Yang D."/>
            <person name="Bader C.D."/>
            <person name="Teijaro C.N."/>
            <person name="Fluegel L."/>
            <person name="Davis C.M."/>
            <person name="Simpson J.R."/>
            <person name="Lauterbach L."/>
            <person name="Steele A.D."/>
            <person name="Gui C."/>
            <person name="Meng S."/>
            <person name="Li G."/>
            <person name="Viehrig K."/>
            <person name="Ye F."/>
            <person name="Su P."/>
            <person name="Kiefer A.F."/>
            <person name="Nichols A."/>
            <person name="Cepeda A.J."/>
            <person name="Yan W."/>
            <person name="Fan B."/>
            <person name="Jiang Y."/>
            <person name="Adhikari A."/>
            <person name="Zheng C.-J."/>
            <person name="Schuster L."/>
            <person name="Cowan T.M."/>
            <person name="Smanski M.J."/>
            <person name="Chevrette M.G."/>
            <person name="De Carvalho L.P.S."/>
            <person name="Shen B."/>
        </authorList>
    </citation>
    <scope>NUCLEOTIDE SEQUENCE [LARGE SCALE GENOMIC DNA]</scope>
    <source>
        <strain evidence="2 3">NPDC020594</strain>
    </source>
</reference>
<evidence type="ECO:0000313" key="3">
    <source>
        <dbReference type="Proteomes" id="UP001551011"/>
    </source>
</evidence>
<dbReference type="InterPro" id="IPR020904">
    <property type="entry name" value="Sc_DH/Rdtase_CS"/>
</dbReference>
<dbReference type="PANTHER" id="PTHR42760">
    <property type="entry name" value="SHORT-CHAIN DEHYDROGENASES/REDUCTASES FAMILY MEMBER"/>
    <property type="match status" value="1"/>
</dbReference>
<name>A0ABV3AQ88_9ACTN</name>
<dbReference type="RefSeq" id="WP_030659112.1">
    <property type="nucleotide sequence ID" value="NZ_JBEXDP010000144.1"/>
</dbReference>
<comment type="similarity">
    <text evidence="1">Belongs to the short-chain dehydrogenases/reductases (SDR) family.</text>
</comment>
<dbReference type="NCBIfam" id="NF005559">
    <property type="entry name" value="PRK07231.1"/>
    <property type="match status" value="1"/>
</dbReference>
<dbReference type="Gene3D" id="3.40.50.720">
    <property type="entry name" value="NAD(P)-binding Rossmann-like Domain"/>
    <property type="match status" value="1"/>
</dbReference>